<dbReference type="Proteomes" id="UP000245626">
    <property type="component" value="Unassembled WGS sequence"/>
</dbReference>
<organism evidence="1 2">
    <name type="scientific">Violaceomyces palustris</name>
    <dbReference type="NCBI Taxonomy" id="1673888"/>
    <lineage>
        <taxon>Eukaryota</taxon>
        <taxon>Fungi</taxon>
        <taxon>Dikarya</taxon>
        <taxon>Basidiomycota</taxon>
        <taxon>Ustilaginomycotina</taxon>
        <taxon>Ustilaginomycetes</taxon>
        <taxon>Violaceomycetales</taxon>
        <taxon>Violaceomycetaceae</taxon>
        <taxon>Violaceomyces</taxon>
    </lineage>
</organism>
<name>A0ACD0NVC3_9BASI</name>
<dbReference type="EMBL" id="KZ820019">
    <property type="protein sequence ID" value="PWN49674.1"/>
    <property type="molecule type" value="Genomic_DNA"/>
</dbReference>
<reference evidence="1 2" key="1">
    <citation type="journal article" date="2018" name="Mol. Biol. Evol.">
        <title>Broad Genomic Sampling Reveals a Smut Pathogenic Ancestry of the Fungal Clade Ustilaginomycotina.</title>
        <authorList>
            <person name="Kijpornyongpan T."/>
            <person name="Mondo S.J."/>
            <person name="Barry K."/>
            <person name="Sandor L."/>
            <person name="Lee J."/>
            <person name="Lipzen A."/>
            <person name="Pangilinan J."/>
            <person name="LaButti K."/>
            <person name="Hainaut M."/>
            <person name="Henrissat B."/>
            <person name="Grigoriev I.V."/>
            <person name="Spatafora J.W."/>
            <person name="Aime M.C."/>
        </authorList>
    </citation>
    <scope>NUCLEOTIDE SEQUENCE [LARGE SCALE GENOMIC DNA]</scope>
    <source>
        <strain evidence="1 2">SA 807</strain>
    </source>
</reference>
<gene>
    <name evidence="1" type="ORF">IE53DRAFT_388082</name>
</gene>
<protein>
    <submittedName>
        <fullName evidence="1">Uncharacterized protein</fullName>
    </submittedName>
</protein>
<proteinExistence type="predicted"/>
<evidence type="ECO:0000313" key="1">
    <source>
        <dbReference type="EMBL" id="PWN49674.1"/>
    </source>
</evidence>
<sequence>MTLASPHPESQPPTPRKEKILGSPVLSARLRSTLCQQSSCPSPVPIILSPHNHSSIIHP</sequence>
<keyword evidence="2" id="KW-1185">Reference proteome</keyword>
<evidence type="ECO:0000313" key="2">
    <source>
        <dbReference type="Proteomes" id="UP000245626"/>
    </source>
</evidence>
<accession>A0ACD0NVC3</accession>